<feature type="compositionally biased region" description="Basic residues" evidence="3">
    <location>
        <begin position="584"/>
        <end position="597"/>
    </location>
</feature>
<dbReference type="PANTHER" id="PTHR12983:SF9">
    <property type="entry name" value="E3 UBIQUITIN-PROTEIN LIGASE RNF10"/>
    <property type="match status" value="1"/>
</dbReference>
<reference evidence="4" key="1">
    <citation type="submission" date="2022-07" db="EMBL/GenBank/DDBJ databases">
        <title>Phylogenomic reconstructions and comparative analyses of Kickxellomycotina fungi.</title>
        <authorList>
            <person name="Reynolds N.K."/>
            <person name="Stajich J.E."/>
            <person name="Barry K."/>
            <person name="Grigoriev I.V."/>
            <person name="Crous P."/>
            <person name="Smith M.E."/>
        </authorList>
    </citation>
    <scope>NUCLEOTIDE SEQUENCE</scope>
    <source>
        <strain evidence="4">NRRL 1565</strain>
    </source>
</reference>
<dbReference type="PANTHER" id="PTHR12983">
    <property type="entry name" value="RING FINGER 10 FAMILY MEMBER"/>
    <property type="match status" value="1"/>
</dbReference>
<comment type="caution">
    <text evidence="4">The sequence shown here is derived from an EMBL/GenBank/DDBJ whole genome shotgun (WGS) entry which is preliminary data.</text>
</comment>
<feature type="region of interest" description="Disordered" evidence="3">
    <location>
        <begin position="44"/>
        <end position="65"/>
    </location>
</feature>
<evidence type="ECO:0000256" key="2">
    <source>
        <dbReference type="ARBA" id="ARBA00022490"/>
    </source>
</evidence>
<comment type="subcellular location">
    <subcellularLocation>
        <location evidence="1">Cytoplasm</location>
    </subcellularLocation>
</comment>
<dbReference type="EMBL" id="JANBUO010000048">
    <property type="protein sequence ID" value="KAJ2808472.1"/>
    <property type="molecule type" value="Genomic_DNA"/>
</dbReference>
<evidence type="ECO:0000313" key="5">
    <source>
        <dbReference type="Proteomes" id="UP001140094"/>
    </source>
</evidence>
<dbReference type="InterPro" id="IPR039739">
    <property type="entry name" value="MAG2/RNF10"/>
</dbReference>
<name>A0A9W8LVF8_9FUNG</name>
<feature type="region of interest" description="Disordered" evidence="3">
    <location>
        <begin position="543"/>
        <end position="610"/>
    </location>
</feature>
<proteinExistence type="predicted"/>
<feature type="compositionally biased region" description="Basic and acidic residues" evidence="3">
    <location>
        <begin position="548"/>
        <end position="567"/>
    </location>
</feature>
<dbReference type="GO" id="GO:0045944">
    <property type="term" value="P:positive regulation of transcription by RNA polymerase II"/>
    <property type="evidence" value="ECO:0007669"/>
    <property type="project" value="TreeGrafter"/>
</dbReference>
<dbReference type="GO" id="GO:0005737">
    <property type="term" value="C:cytoplasm"/>
    <property type="evidence" value="ECO:0007669"/>
    <property type="project" value="UniProtKB-SubCell"/>
</dbReference>
<gene>
    <name evidence="4" type="ORF">H4R20_000882</name>
</gene>
<dbReference type="OrthoDB" id="302966at2759"/>
<evidence type="ECO:0000313" key="4">
    <source>
        <dbReference type="EMBL" id="KAJ2808472.1"/>
    </source>
</evidence>
<evidence type="ECO:0000256" key="1">
    <source>
        <dbReference type="ARBA" id="ARBA00004496"/>
    </source>
</evidence>
<dbReference type="GO" id="GO:0000976">
    <property type="term" value="F:transcription cis-regulatory region binding"/>
    <property type="evidence" value="ECO:0007669"/>
    <property type="project" value="TreeGrafter"/>
</dbReference>
<dbReference type="Proteomes" id="UP001140094">
    <property type="component" value="Unassembled WGS sequence"/>
</dbReference>
<keyword evidence="2" id="KW-0963">Cytoplasm</keyword>
<sequence length="610" mass="68170">MPRMYLSDPRVDLGKRLLKGSKKPKGRNREKTNLNHLLNFTLPAREPPPLPPLARSRRSAENTVSERQAEINRSVFINANFRFVLKLRHWTTFARIAVRPDMQLRSEWIERVIVPVTGDMYDTSIADKSIVAKLGPGSHITMRLMKRLRGTTFCLPRASTSFLYSADMISRVKKAIDSNSSDADPRFNGCDLPWTFSDGALTFAKFMLASRTFCISEYQRELGELQQASSDEGADTESRLFIESAIMSVESALADAQNPSAEERKLEDLASVGQNFNPAHIGGTENTAQAAEDGTISHGSVTEERMSAERRDDVECDDFFYFYQADDGQHIYIHPLHMRIMAHDRGNYAVMPDTLDIKLKYSIDSVVTDEVRRRFRFLDHLPLRCEVIIIEPDVSALVSHKSLDKFRQQLSHHDKQHAARARSIALEEARSDIAAAAAQNAMDISYGDFSESLHWSGTVNDDDNEDSRWGAIESDAGNFPALGDNTPAEASAPPESGTNGRSNVLSPPKPESLWPRQPLPSEFSNNSAHSGLWDEFEKAAAMHGSHHKANDHDMGDASHYEEGHSNDPFDFSIPTKDSKPQSGKSKRSKQRNGKKGIKLVLSGASTRRSR</sequence>
<feature type="compositionally biased region" description="Polar residues" evidence="3">
    <location>
        <begin position="496"/>
        <end position="505"/>
    </location>
</feature>
<evidence type="ECO:0000256" key="3">
    <source>
        <dbReference type="SAM" id="MobiDB-lite"/>
    </source>
</evidence>
<feature type="region of interest" description="Disordered" evidence="3">
    <location>
        <begin position="457"/>
        <end position="528"/>
    </location>
</feature>
<keyword evidence="5" id="KW-1185">Reference proteome</keyword>
<protein>
    <submittedName>
        <fullName evidence="4">Uncharacterized protein</fullName>
    </submittedName>
</protein>
<organism evidence="4 5">
    <name type="scientific">Coemansia guatemalensis</name>
    <dbReference type="NCBI Taxonomy" id="2761395"/>
    <lineage>
        <taxon>Eukaryota</taxon>
        <taxon>Fungi</taxon>
        <taxon>Fungi incertae sedis</taxon>
        <taxon>Zoopagomycota</taxon>
        <taxon>Kickxellomycotina</taxon>
        <taxon>Kickxellomycetes</taxon>
        <taxon>Kickxellales</taxon>
        <taxon>Kickxellaceae</taxon>
        <taxon>Coemansia</taxon>
    </lineage>
</organism>
<dbReference type="AlphaFoldDB" id="A0A9W8LVF8"/>
<accession>A0A9W8LVF8</accession>